<evidence type="ECO:0000313" key="2">
    <source>
        <dbReference type="Proteomes" id="UP000789920"/>
    </source>
</evidence>
<organism evidence="1 2">
    <name type="scientific">Racocetra persica</name>
    <dbReference type="NCBI Taxonomy" id="160502"/>
    <lineage>
        <taxon>Eukaryota</taxon>
        <taxon>Fungi</taxon>
        <taxon>Fungi incertae sedis</taxon>
        <taxon>Mucoromycota</taxon>
        <taxon>Glomeromycotina</taxon>
        <taxon>Glomeromycetes</taxon>
        <taxon>Diversisporales</taxon>
        <taxon>Gigasporaceae</taxon>
        <taxon>Racocetra</taxon>
    </lineage>
</organism>
<accession>A0ACA9RHN3</accession>
<reference evidence="1" key="1">
    <citation type="submission" date="2021-06" db="EMBL/GenBank/DDBJ databases">
        <authorList>
            <person name="Kallberg Y."/>
            <person name="Tangrot J."/>
            <person name="Rosling A."/>
        </authorList>
    </citation>
    <scope>NUCLEOTIDE SEQUENCE</scope>
    <source>
        <strain evidence="1">MA461A</strain>
    </source>
</reference>
<dbReference type="EMBL" id="CAJVQC010053963">
    <property type="protein sequence ID" value="CAG8793601.1"/>
    <property type="molecule type" value="Genomic_DNA"/>
</dbReference>
<gene>
    <name evidence="1" type="ORF">RPERSI_LOCUS19597</name>
</gene>
<proteinExistence type="predicted"/>
<protein>
    <submittedName>
        <fullName evidence="1">24268_t:CDS:1</fullName>
    </submittedName>
</protein>
<evidence type="ECO:0000313" key="1">
    <source>
        <dbReference type="EMBL" id="CAG8793601.1"/>
    </source>
</evidence>
<feature type="non-terminal residue" evidence="1">
    <location>
        <position position="1"/>
    </location>
</feature>
<name>A0ACA9RHN3_9GLOM</name>
<dbReference type="Proteomes" id="UP000789920">
    <property type="component" value="Unassembled WGS sequence"/>
</dbReference>
<sequence length="43" mass="4921">LAVKEAEINQLTQEIAAKNETIPISMRNKPQFFIQPIPLNTRN</sequence>
<keyword evidence="2" id="KW-1185">Reference proteome</keyword>
<comment type="caution">
    <text evidence="1">The sequence shown here is derived from an EMBL/GenBank/DDBJ whole genome shotgun (WGS) entry which is preliminary data.</text>
</comment>